<feature type="transmembrane region" description="Helical" evidence="1">
    <location>
        <begin position="390"/>
        <end position="411"/>
    </location>
</feature>
<evidence type="ECO:0008006" key="4">
    <source>
        <dbReference type="Google" id="ProtNLM"/>
    </source>
</evidence>
<dbReference type="EMBL" id="WBKO01000002">
    <property type="protein sequence ID" value="MDV2482139.1"/>
    <property type="molecule type" value="Genomic_DNA"/>
</dbReference>
<sequence>MRLKDSVILRDPDKALAVVGVILSLILIAYLGKEFGRVIYLLTGVLALVSCLLWLAIRKSHTFEAHPPESRNRITFCATCFFGLYTSSVLSVYLRPEFYERPLLYFVLTALMTGIVACEIFTSGRRHTCLIFSQILLLGVSIAWSQLLIFPSLLGVDPWYHSAFTSWIIEGGVIPEGYEYSKLPLFHLTIAVNSLIADLPYKFAAMMSVSLAQIICNTVFILLIANNLFKNHRIGLLAALMTVIASHHIIMSYWSIPNAFAAIFIPISLYLLLFRHEGYSCSGYAVLLVTALTPIILTHTITAMCMSILLFVTWGALTFYRLCGLEIQNHVSLSIPIGFTIAMFVWWTFVSNSIWTLIDLIESGFSTDFFAATPGEVRGYSAIIPLGEQFFNTSGLLLFFAFSFIGIFYMISRRGSSSSFTMAWVGVTPLAIGFFSLISNHTVIEHRWWYFAQILTSIPLAIAIYTVGTWKLKKHLSLYSLTIGFVVVLSLLMIISPPANIDNLLLFPNCHMRYSPTEAELKSMTTIMDKWDGSIKTDEYFAGTQKFQHRQVSAFSQQLYAGDYPGLKNHLIVTRKATIRKPFWFLGGIYTLDYDLNVKLETRGFSRIYDSGSGSGYQTW</sequence>
<feature type="transmembrane region" description="Helical" evidence="1">
    <location>
        <begin position="448"/>
        <end position="467"/>
    </location>
</feature>
<feature type="transmembrane region" description="Helical" evidence="1">
    <location>
        <begin position="129"/>
        <end position="150"/>
    </location>
</feature>
<keyword evidence="1" id="KW-1133">Transmembrane helix</keyword>
<dbReference type="Proteomes" id="UP001281203">
    <property type="component" value="Unassembled WGS sequence"/>
</dbReference>
<feature type="transmembrane region" description="Helical" evidence="1">
    <location>
        <begin position="335"/>
        <end position="358"/>
    </location>
</feature>
<reference evidence="2 3" key="1">
    <citation type="submission" date="2019-10" db="EMBL/GenBank/DDBJ databases">
        <title>Isolation and characterization of Methanoculleus sp. Wushi-C6 from a hot spring well.</title>
        <authorList>
            <person name="Chen S.-C."/>
            <person name="Lan Z.-H."/>
            <person name="You Y.-T."/>
            <person name="Lai M.-C."/>
        </authorList>
    </citation>
    <scope>NUCLEOTIDE SEQUENCE [LARGE SCALE GENOMIC DNA]</scope>
    <source>
        <strain evidence="2 3">Wushi-C6</strain>
    </source>
</reference>
<feature type="transmembrane region" description="Helical" evidence="1">
    <location>
        <begin position="15"/>
        <end position="32"/>
    </location>
</feature>
<keyword evidence="1" id="KW-0472">Membrane</keyword>
<feature type="transmembrane region" description="Helical" evidence="1">
    <location>
        <begin position="256"/>
        <end position="274"/>
    </location>
</feature>
<dbReference type="RefSeq" id="WP_317065202.1">
    <property type="nucleotide sequence ID" value="NZ_WBKO01000002.1"/>
</dbReference>
<keyword evidence="3" id="KW-1185">Reference proteome</keyword>
<feature type="transmembrane region" description="Helical" evidence="1">
    <location>
        <begin position="102"/>
        <end position="122"/>
    </location>
</feature>
<feature type="transmembrane region" description="Helical" evidence="1">
    <location>
        <begin position="281"/>
        <end position="297"/>
    </location>
</feature>
<feature type="transmembrane region" description="Helical" evidence="1">
    <location>
        <begin position="38"/>
        <end position="56"/>
    </location>
</feature>
<gene>
    <name evidence="2" type="ORF">F8E02_09040</name>
</gene>
<feature type="transmembrane region" description="Helical" evidence="1">
    <location>
        <begin position="203"/>
        <end position="225"/>
    </location>
</feature>
<organism evidence="2 3">
    <name type="scientific">Methanoculleus caldifontis</name>
    <dbReference type="NCBI Taxonomy" id="2651577"/>
    <lineage>
        <taxon>Archaea</taxon>
        <taxon>Methanobacteriati</taxon>
        <taxon>Methanobacteriota</taxon>
        <taxon>Stenosarchaea group</taxon>
        <taxon>Methanomicrobia</taxon>
        <taxon>Methanomicrobiales</taxon>
        <taxon>Methanomicrobiaceae</taxon>
        <taxon>Methanoculleus</taxon>
    </lineage>
</organism>
<evidence type="ECO:0000313" key="3">
    <source>
        <dbReference type="Proteomes" id="UP001281203"/>
    </source>
</evidence>
<evidence type="ECO:0000256" key="1">
    <source>
        <dbReference type="SAM" id="Phobius"/>
    </source>
</evidence>
<protein>
    <recommendedName>
        <fullName evidence="4">Glycosyltransferase RgtA/B/C/D-like domain-containing protein</fullName>
    </recommendedName>
</protein>
<name>A0ABU3X264_9EURY</name>
<keyword evidence="1" id="KW-0812">Transmembrane</keyword>
<proteinExistence type="predicted"/>
<feature type="transmembrane region" description="Helical" evidence="1">
    <location>
        <begin position="423"/>
        <end position="442"/>
    </location>
</feature>
<feature type="transmembrane region" description="Helical" evidence="1">
    <location>
        <begin position="234"/>
        <end position="250"/>
    </location>
</feature>
<evidence type="ECO:0000313" key="2">
    <source>
        <dbReference type="EMBL" id="MDV2482139.1"/>
    </source>
</evidence>
<comment type="caution">
    <text evidence="2">The sequence shown here is derived from an EMBL/GenBank/DDBJ whole genome shotgun (WGS) entry which is preliminary data.</text>
</comment>
<feature type="transmembrane region" description="Helical" evidence="1">
    <location>
        <begin position="303"/>
        <end position="323"/>
    </location>
</feature>
<accession>A0ABU3X264</accession>
<feature type="transmembrane region" description="Helical" evidence="1">
    <location>
        <begin position="476"/>
        <end position="495"/>
    </location>
</feature>